<reference evidence="1" key="1">
    <citation type="submission" date="2014-11" db="EMBL/GenBank/DDBJ databases">
        <authorList>
            <person name="Amaro Gonzalez C."/>
        </authorList>
    </citation>
    <scope>NUCLEOTIDE SEQUENCE</scope>
</reference>
<name>A0A0E9RTX7_ANGAN</name>
<proteinExistence type="predicted"/>
<sequence length="22" mass="2415">MCHPTLLLATLRTGLIRTLGFS</sequence>
<organism evidence="1">
    <name type="scientific">Anguilla anguilla</name>
    <name type="common">European freshwater eel</name>
    <name type="synonym">Muraena anguilla</name>
    <dbReference type="NCBI Taxonomy" id="7936"/>
    <lineage>
        <taxon>Eukaryota</taxon>
        <taxon>Metazoa</taxon>
        <taxon>Chordata</taxon>
        <taxon>Craniata</taxon>
        <taxon>Vertebrata</taxon>
        <taxon>Euteleostomi</taxon>
        <taxon>Actinopterygii</taxon>
        <taxon>Neopterygii</taxon>
        <taxon>Teleostei</taxon>
        <taxon>Anguilliformes</taxon>
        <taxon>Anguillidae</taxon>
        <taxon>Anguilla</taxon>
    </lineage>
</organism>
<dbReference type="EMBL" id="GBXM01075996">
    <property type="protein sequence ID" value="JAH32581.1"/>
    <property type="molecule type" value="Transcribed_RNA"/>
</dbReference>
<dbReference type="AlphaFoldDB" id="A0A0E9RTX7"/>
<accession>A0A0E9RTX7</accession>
<protein>
    <submittedName>
        <fullName evidence="1">Uncharacterized protein</fullName>
    </submittedName>
</protein>
<reference evidence="1" key="2">
    <citation type="journal article" date="2015" name="Fish Shellfish Immunol.">
        <title>Early steps in the European eel (Anguilla anguilla)-Vibrio vulnificus interaction in the gills: Role of the RtxA13 toxin.</title>
        <authorList>
            <person name="Callol A."/>
            <person name="Pajuelo D."/>
            <person name="Ebbesson L."/>
            <person name="Teles M."/>
            <person name="MacKenzie S."/>
            <person name="Amaro C."/>
        </authorList>
    </citation>
    <scope>NUCLEOTIDE SEQUENCE</scope>
</reference>
<evidence type="ECO:0000313" key="1">
    <source>
        <dbReference type="EMBL" id="JAH32581.1"/>
    </source>
</evidence>